<keyword evidence="3" id="KW-1185">Reference proteome</keyword>
<feature type="compositionally biased region" description="Acidic residues" evidence="1">
    <location>
        <begin position="226"/>
        <end position="242"/>
    </location>
</feature>
<dbReference type="Proteomes" id="UP000284706">
    <property type="component" value="Unassembled WGS sequence"/>
</dbReference>
<name>A0A409WN57_9AGAR</name>
<sequence length="347" mass="39080">MSEAAESVVNDKKPTVDVRPGTGFNSSTWTVYNCSTNEEAVLVHAAIWNSNTPLDTGNFVPPGEKAPRSVTEGRVQKKVSYMCDVSYTLDTTLDESLWDNLEALEAYVQKQEDFNRSERDRAQYQDGSRRTMYNMTSKLFWLTRGIDAQKRPEYVINPNKPSYYDLVENVPVRLDHAKPSYFRRGDIIWFAFKLCFFVGRESWSSEIIPLEFLRVARREGLYSSSPDDDNYLSGEEGEDDTDTTPLPRLAEGQAIRTISRKSQTAIVINPEYMTSADTGTKDENGNQKRRNDDNGSDADTLASRSSSGDDRNSGSEGGTLNGTEGDAEEPDVIMEEPPRKRLRKARS</sequence>
<evidence type="ECO:0000313" key="2">
    <source>
        <dbReference type="EMBL" id="PPQ79931.1"/>
    </source>
</evidence>
<dbReference type="EMBL" id="NHYE01004979">
    <property type="protein sequence ID" value="PPQ79931.1"/>
    <property type="molecule type" value="Genomic_DNA"/>
</dbReference>
<dbReference type="OrthoDB" id="3034725at2759"/>
<feature type="compositionally biased region" description="Acidic residues" evidence="1">
    <location>
        <begin position="325"/>
        <end position="334"/>
    </location>
</feature>
<protein>
    <submittedName>
        <fullName evidence="2">Uncharacterized protein</fullName>
    </submittedName>
</protein>
<proteinExistence type="predicted"/>
<feature type="region of interest" description="Disordered" evidence="1">
    <location>
        <begin position="269"/>
        <end position="347"/>
    </location>
</feature>
<dbReference type="InParanoid" id="A0A409WN57"/>
<gene>
    <name evidence="2" type="ORF">CVT26_004160</name>
</gene>
<accession>A0A409WN57</accession>
<dbReference type="AlphaFoldDB" id="A0A409WN57"/>
<reference evidence="2 3" key="1">
    <citation type="journal article" date="2018" name="Evol. Lett.">
        <title>Horizontal gene cluster transfer increased hallucinogenic mushroom diversity.</title>
        <authorList>
            <person name="Reynolds H.T."/>
            <person name="Vijayakumar V."/>
            <person name="Gluck-Thaler E."/>
            <person name="Korotkin H.B."/>
            <person name="Matheny P.B."/>
            <person name="Slot J.C."/>
        </authorList>
    </citation>
    <scope>NUCLEOTIDE SEQUENCE [LARGE SCALE GENOMIC DNA]</scope>
    <source>
        <strain evidence="2 3">SRW20</strain>
    </source>
</reference>
<comment type="caution">
    <text evidence="2">The sequence shown here is derived from an EMBL/GenBank/DDBJ whole genome shotgun (WGS) entry which is preliminary data.</text>
</comment>
<organism evidence="2 3">
    <name type="scientific">Gymnopilus dilepis</name>
    <dbReference type="NCBI Taxonomy" id="231916"/>
    <lineage>
        <taxon>Eukaryota</taxon>
        <taxon>Fungi</taxon>
        <taxon>Dikarya</taxon>
        <taxon>Basidiomycota</taxon>
        <taxon>Agaricomycotina</taxon>
        <taxon>Agaricomycetes</taxon>
        <taxon>Agaricomycetidae</taxon>
        <taxon>Agaricales</taxon>
        <taxon>Agaricineae</taxon>
        <taxon>Hymenogastraceae</taxon>
        <taxon>Gymnopilus</taxon>
    </lineage>
</organism>
<feature type="compositionally biased region" description="Basic and acidic residues" evidence="1">
    <location>
        <begin position="279"/>
        <end position="293"/>
    </location>
</feature>
<feature type="region of interest" description="Disordered" evidence="1">
    <location>
        <begin position="223"/>
        <end position="255"/>
    </location>
</feature>
<evidence type="ECO:0000256" key="1">
    <source>
        <dbReference type="SAM" id="MobiDB-lite"/>
    </source>
</evidence>
<dbReference type="STRING" id="231916.A0A409WN57"/>
<evidence type="ECO:0000313" key="3">
    <source>
        <dbReference type="Proteomes" id="UP000284706"/>
    </source>
</evidence>